<reference evidence="1" key="2">
    <citation type="submission" date="2015-07" db="EMBL/GenBank/DDBJ databases">
        <authorList>
            <person name="Noorani M."/>
        </authorList>
    </citation>
    <scope>NUCLEOTIDE SEQUENCE</scope>
    <source>
        <strain evidence="1">Yugu1</strain>
    </source>
</reference>
<accession>A0A368SLR6</accession>
<evidence type="ECO:0008006" key="2">
    <source>
        <dbReference type="Google" id="ProtNLM"/>
    </source>
</evidence>
<evidence type="ECO:0000313" key="1">
    <source>
        <dbReference type="EMBL" id="RCV43365.1"/>
    </source>
</evidence>
<sequence>MSHHSSNTPSTKSIPADALAEILLRVPPHPTCLARASLAGKGLRGHAPPLLGFFHDGGIHNASNFLPIGGSSNRVSAAAFDPMEPGWRVVDSRHGRVLLRSPDRLRFLVWEPMAGRRRYIDAPPPHHVEHYKFSNAALVCTTAHEEGHGNCHDCPLSIIFVVTPRRAGTTVATGDFSPLMITERPVVLLQNVLYWTMAGVMGSQEGILSFELEAQRLYLIGQPAYIFDPEREHVQVMKVEDGKLGLVAACGLSLQLWGLVEYNGEGRERWLLDRETYLDADMAPPEPIFEDYYVIWILGVEGSIVFLRTEAGIFEVDLQTEEFKRLWDGNVIKTLYPYRSFYRQGSTI</sequence>
<dbReference type="EMBL" id="CM003536">
    <property type="protein sequence ID" value="RCV43365.1"/>
    <property type="molecule type" value="Genomic_DNA"/>
</dbReference>
<name>A0A368SLR6_SETIT</name>
<dbReference type="OrthoDB" id="649168at2759"/>
<protein>
    <recommendedName>
        <fullName evidence="2">F-box associated domain-containing protein</fullName>
    </recommendedName>
</protein>
<gene>
    <name evidence="1" type="ORF">SETIT_9G288800v2</name>
</gene>
<proteinExistence type="predicted"/>
<dbReference type="PANTHER" id="PTHR32133">
    <property type="entry name" value="OS07G0120400 PROTEIN"/>
    <property type="match status" value="1"/>
</dbReference>
<dbReference type="AlphaFoldDB" id="A0A368SLR6"/>
<organism evidence="1">
    <name type="scientific">Setaria italica</name>
    <name type="common">Foxtail millet</name>
    <name type="synonym">Panicum italicum</name>
    <dbReference type="NCBI Taxonomy" id="4555"/>
    <lineage>
        <taxon>Eukaryota</taxon>
        <taxon>Viridiplantae</taxon>
        <taxon>Streptophyta</taxon>
        <taxon>Embryophyta</taxon>
        <taxon>Tracheophyta</taxon>
        <taxon>Spermatophyta</taxon>
        <taxon>Magnoliopsida</taxon>
        <taxon>Liliopsida</taxon>
        <taxon>Poales</taxon>
        <taxon>Poaceae</taxon>
        <taxon>PACMAD clade</taxon>
        <taxon>Panicoideae</taxon>
        <taxon>Panicodae</taxon>
        <taxon>Paniceae</taxon>
        <taxon>Cenchrinae</taxon>
        <taxon>Setaria</taxon>
    </lineage>
</organism>
<dbReference type="PANTHER" id="PTHR32133:SF321">
    <property type="entry name" value="F-BOX DOMAIN-CONTAINING PROTEIN"/>
    <property type="match status" value="1"/>
</dbReference>
<reference evidence="1" key="1">
    <citation type="journal article" date="2012" name="Nat. Biotechnol.">
        <title>Reference genome sequence of the model plant Setaria.</title>
        <authorList>
            <person name="Bennetzen J.L."/>
            <person name="Schmutz J."/>
            <person name="Wang H."/>
            <person name="Percifield R."/>
            <person name="Hawkins J."/>
            <person name="Pontaroli A.C."/>
            <person name="Estep M."/>
            <person name="Feng L."/>
            <person name="Vaughn J.N."/>
            <person name="Grimwood J."/>
            <person name="Jenkins J."/>
            <person name="Barry K."/>
            <person name="Lindquist E."/>
            <person name="Hellsten U."/>
            <person name="Deshpande S."/>
            <person name="Wang X."/>
            <person name="Wu X."/>
            <person name="Mitros T."/>
            <person name="Triplett J."/>
            <person name="Yang X."/>
            <person name="Ye C.Y."/>
            <person name="Mauro-Herrera M."/>
            <person name="Wang L."/>
            <person name="Li P."/>
            <person name="Sharma M."/>
            <person name="Sharma R."/>
            <person name="Ronald P.C."/>
            <person name="Panaud O."/>
            <person name="Kellogg E.A."/>
            <person name="Brutnell T.P."/>
            <person name="Doust A.N."/>
            <person name="Tuskan G.A."/>
            <person name="Rokhsar D."/>
            <person name="Devos K.M."/>
        </authorList>
    </citation>
    <scope>NUCLEOTIDE SEQUENCE [LARGE SCALE GENOMIC DNA]</scope>
    <source>
        <strain evidence="1">Yugu1</strain>
    </source>
</reference>